<name>A0A1V2TFV8_9NOCA</name>
<reference evidence="1 2" key="1">
    <citation type="journal article" date="2016" name="Antonie Van Leeuwenhoek">
        <title>Nocardia donostiensis sp. nov., isolated from human respiratory specimens.</title>
        <authorList>
            <person name="Ercibengoa M."/>
            <person name="Bell M."/>
            <person name="Marimon J.M."/>
            <person name="Humrighouse B."/>
            <person name="Klenk H.P."/>
            <person name="Potter G."/>
            <person name="Perez-Trallero E."/>
        </authorList>
    </citation>
    <scope>NUCLEOTIDE SEQUENCE [LARGE SCALE GENOMIC DNA]</scope>
    <source>
        <strain evidence="1 2">X1655</strain>
    </source>
</reference>
<gene>
    <name evidence="1" type="ORF">B0T46_13520</name>
</gene>
<dbReference type="STRING" id="1538463.B0T36_23930"/>
<dbReference type="OrthoDB" id="9992084at2"/>
<protein>
    <submittedName>
        <fullName evidence="1">Uncharacterized protein</fullName>
    </submittedName>
</protein>
<proteinExistence type="predicted"/>
<accession>A0A1V2TFV8</accession>
<dbReference type="Proteomes" id="UP000188836">
    <property type="component" value="Unassembled WGS sequence"/>
</dbReference>
<keyword evidence="2" id="KW-1185">Reference proteome</keyword>
<organism evidence="1 2">
    <name type="scientific">Nocardia donostiensis</name>
    <dbReference type="NCBI Taxonomy" id="1538463"/>
    <lineage>
        <taxon>Bacteria</taxon>
        <taxon>Bacillati</taxon>
        <taxon>Actinomycetota</taxon>
        <taxon>Actinomycetes</taxon>
        <taxon>Mycobacteriales</taxon>
        <taxon>Nocardiaceae</taxon>
        <taxon>Nocardia</taxon>
    </lineage>
</organism>
<evidence type="ECO:0000313" key="1">
    <source>
        <dbReference type="EMBL" id="ONM48385.1"/>
    </source>
</evidence>
<dbReference type="RefSeq" id="WP_077116992.1">
    <property type="nucleotide sequence ID" value="NZ_MUKP01000011.1"/>
</dbReference>
<evidence type="ECO:0000313" key="2">
    <source>
        <dbReference type="Proteomes" id="UP000188836"/>
    </source>
</evidence>
<comment type="caution">
    <text evidence="1">The sequence shown here is derived from an EMBL/GenBank/DDBJ whole genome shotgun (WGS) entry which is preliminary data.</text>
</comment>
<dbReference type="EMBL" id="MUMY01000010">
    <property type="protein sequence ID" value="ONM48385.1"/>
    <property type="molecule type" value="Genomic_DNA"/>
</dbReference>
<sequence length="278" mass="30625">MRGRLSELWSTLTGRISAATDSASQTMHDTVDDARDFVVDSVSLFGWTDDDSRIAFDSRHVAIDRFQQPTGRIQVISLLTRPDDIAKTRDWLQNTDPTMARQFHFVWPTTLVDSRQQMLAVEDSPQTAPWWDPDSDDLPVFVAVHGSPTGYPVSVQDLLGSSSALPYRESVGSQEVATDGTQFGKLLVAMRGEIDAAASSPHSPIVLFGCNTGQRDAEAGQWAAAEVHKAGIQRDVYASSGIVRVRPTGKIVIEPTLDDSREDIEPAWTRYPWRTAPA</sequence>
<dbReference type="AlphaFoldDB" id="A0A1V2TFV8"/>